<keyword evidence="1" id="KW-0175">Coiled coil</keyword>
<accession>A0A5B8VID7</accession>
<dbReference type="GO" id="GO:0004803">
    <property type="term" value="F:transposase activity"/>
    <property type="evidence" value="ECO:0007669"/>
    <property type="project" value="InterPro"/>
</dbReference>
<dbReference type="Pfam" id="PF01609">
    <property type="entry name" value="DDE_Tnp_1"/>
    <property type="match status" value="1"/>
</dbReference>
<dbReference type="OrthoDB" id="240727at2"/>
<proteinExistence type="predicted"/>
<evidence type="ECO:0000259" key="3">
    <source>
        <dbReference type="Pfam" id="PF01609"/>
    </source>
</evidence>
<feature type="coiled-coil region" evidence="1">
    <location>
        <begin position="191"/>
        <end position="218"/>
    </location>
</feature>
<dbReference type="GO" id="GO:0003677">
    <property type="term" value="F:DNA binding"/>
    <property type="evidence" value="ECO:0007669"/>
    <property type="project" value="InterPro"/>
</dbReference>
<name>A0A5B8VID7_9BACT</name>
<evidence type="ECO:0000313" key="5">
    <source>
        <dbReference type="Proteomes" id="UP000321291"/>
    </source>
</evidence>
<reference evidence="4 5" key="1">
    <citation type="journal article" date="2017" name="Int. J. Syst. Evol. Microbiol.">
        <title>Arachidicoccus ginsenosidivorans sp. nov., with ginsenoside-converting activity isolated from ginseng cultivating soil.</title>
        <authorList>
            <person name="Siddiqi M.Z."/>
            <person name="Aslam Z."/>
            <person name="Im W.T."/>
        </authorList>
    </citation>
    <scope>NUCLEOTIDE SEQUENCE [LARGE SCALE GENOMIC DNA]</scope>
    <source>
        <strain evidence="4 5">Gsoil 809</strain>
    </source>
</reference>
<feature type="compositionally biased region" description="Basic residues" evidence="2">
    <location>
        <begin position="263"/>
        <end position="272"/>
    </location>
</feature>
<dbReference type="Proteomes" id="UP000321291">
    <property type="component" value="Chromosome"/>
</dbReference>
<evidence type="ECO:0000256" key="2">
    <source>
        <dbReference type="SAM" id="MobiDB-lite"/>
    </source>
</evidence>
<feature type="region of interest" description="Disordered" evidence="2">
    <location>
        <begin position="259"/>
        <end position="278"/>
    </location>
</feature>
<dbReference type="RefSeq" id="WP_146779640.1">
    <property type="nucleotide sequence ID" value="NZ_CP042434.1"/>
</dbReference>
<keyword evidence="5" id="KW-1185">Reference proteome</keyword>
<evidence type="ECO:0000313" key="4">
    <source>
        <dbReference type="EMBL" id="QEC70376.1"/>
    </source>
</evidence>
<dbReference type="EMBL" id="CP042434">
    <property type="protein sequence ID" value="QEC70376.1"/>
    <property type="molecule type" value="Genomic_DNA"/>
</dbReference>
<protein>
    <submittedName>
        <fullName evidence="4">Transposase</fullName>
    </submittedName>
</protein>
<evidence type="ECO:0000256" key="1">
    <source>
        <dbReference type="SAM" id="Coils"/>
    </source>
</evidence>
<feature type="domain" description="Transposase IS4-like" evidence="3">
    <location>
        <begin position="104"/>
        <end position="250"/>
    </location>
</feature>
<dbReference type="GO" id="GO:0006313">
    <property type="term" value="P:DNA transposition"/>
    <property type="evidence" value="ECO:0007669"/>
    <property type="project" value="InterPro"/>
</dbReference>
<dbReference type="InterPro" id="IPR002559">
    <property type="entry name" value="Transposase_11"/>
</dbReference>
<dbReference type="AlphaFoldDB" id="A0A5B8VID7"/>
<gene>
    <name evidence="4" type="ORF">FSB73_00260</name>
</gene>
<dbReference type="KEGG" id="agi:FSB73_00260"/>
<sequence>MKAQYRATMFQVYKGKTAEKKKASVEDYLKKANELIEKTNGILYNNKLVLNSKAIVILIALRTFRDYAMTFTNQIDRRLLKGETIPSEEKRYSIFEPDTEWLTKGKANNKVELGHLFLVTTDQYQFIVDYKVMYDERDAAQVPSLVERLEKIYPNKDISSISFDKGFYSFENLETLEASKIKKIILPKKGKKNKEEKKKEAEAEFVKLRHKHSAVESNINMLEHHGLGKCMDKGVKGFNRYAGISVLAHNLHILGNLLEKQKQKPTRKRQKPAVREAA</sequence>
<organism evidence="4 5">
    <name type="scientific">Arachidicoccus ginsenosidivorans</name>
    <dbReference type="NCBI Taxonomy" id="496057"/>
    <lineage>
        <taxon>Bacteria</taxon>
        <taxon>Pseudomonadati</taxon>
        <taxon>Bacteroidota</taxon>
        <taxon>Chitinophagia</taxon>
        <taxon>Chitinophagales</taxon>
        <taxon>Chitinophagaceae</taxon>
        <taxon>Arachidicoccus</taxon>
    </lineage>
</organism>